<dbReference type="Proteomes" id="UP001431429">
    <property type="component" value="Unassembled WGS sequence"/>
</dbReference>
<dbReference type="PANTHER" id="PTHR43156">
    <property type="entry name" value="STAGE II SPORULATION PROTEIN E-RELATED"/>
    <property type="match status" value="1"/>
</dbReference>
<evidence type="ECO:0000256" key="2">
    <source>
        <dbReference type="SAM" id="Phobius"/>
    </source>
</evidence>
<keyword evidence="5" id="KW-1185">Reference proteome</keyword>
<keyword evidence="1" id="KW-0378">Hydrolase</keyword>
<evidence type="ECO:0000313" key="5">
    <source>
        <dbReference type="Proteomes" id="UP001431429"/>
    </source>
</evidence>
<dbReference type="SMART" id="SM00331">
    <property type="entry name" value="PP2C_SIG"/>
    <property type="match status" value="1"/>
</dbReference>
<dbReference type="RefSeq" id="WP_250919964.1">
    <property type="nucleotide sequence ID" value="NZ_JAMQAW010000011.1"/>
</dbReference>
<dbReference type="PANTHER" id="PTHR43156:SF2">
    <property type="entry name" value="STAGE II SPORULATION PROTEIN E"/>
    <property type="match status" value="1"/>
</dbReference>
<organism evidence="4 5">
    <name type="scientific">Streptomyces albipurpureus</name>
    <dbReference type="NCBI Taxonomy" id="2897419"/>
    <lineage>
        <taxon>Bacteria</taxon>
        <taxon>Bacillati</taxon>
        <taxon>Actinomycetota</taxon>
        <taxon>Actinomycetes</taxon>
        <taxon>Kitasatosporales</taxon>
        <taxon>Streptomycetaceae</taxon>
        <taxon>Streptomyces</taxon>
    </lineage>
</organism>
<evidence type="ECO:0000259" key="3">
    <source>
        <dbReference type="SMART" id="SM00331"/>
    </source>
</evidence>
<evidence type="ECO:0000256" key="1">
    <source>
        <dbReference type="ARBA" id="ARBA00022801"/>
    </source>
</evidence>
<feature type="domain" description="PPM-type phosphatase" evidence="3">
    <location>
        <begin position="131"/>
        <end position="353"/>
    </location>
</feature>
<feature type="transmembrane region" description="Helical" evidence="2">
    <location>
        <begin position="83"/>
        <end position="99"/>
    </location>
</feature>
<dbReference type="InterPro" id="IPR036457">
    <property type="entry name" value="PPM-type-like_dom_sf"/>
</dbReference>
<comment type="caution">
    <text evidence="4">The sequence shown here is derived from an EMBL/GenBank/DDBJ whole genome shotgun (WGS) entry which is preliminary data.</text>
</comment>
<protein>
    <submittedName>
        <fullName evidence="4">Serine/threonine-protein phosphatase</fullName>
    </submittedName>
</protein>
<keyword evidence="2" id="KW-1133">Transmembrane helix</keyword>
<dbReference type="InterPro" id="IPR001932">
    <property type="entry name" value="PPM-type_phosphatase-like_dom"/>
</dbReference>
<evidence type="ECO:0000313" key="4">
    <source>
        <dbReference type="EMBL" id="MCM2389625.1"/>
    </source>
</evidence>
<name>A0ABT0UME9_9ACTN</name>
<gene>
    <name evidence="4" type="ORF">NBG84_15215</name>
</gene>
<dbReference type="Pfam" id="PF07228">
    <property type="entry name" value="SpoIIE"/>
    <property type="match status" value="1"/>
</dbReference>
<keyword evidence="2" id="KW-0812">Transmembrane</keyword>
<dbReference type="Gene3D" id="3.60.40.10">
    <property type="entry name" value="PPM-type phosphatase domain"/>
    <property type="match status" value="1"/>
</dbReference>
<sequence>MTGFARFIRLLPVLLIVAGAAYAFTTPRQFTAVPLLAAAPLAAAPFFSFTGTLLTALTATAVVTAEHLQGGTLAKPQAYTEQITLVMVSALALVINVVIRRGGVKLASARENAEAAQRAVLPTPAQRFDGLRVAARYEAAAADALIGGDFFAVQTTPYGVRAVVGDVRGKGLEAVGAVAVAVGAFREAVEREADLATVAGWLDGALTRERERRGGQEADELFATAVLAEFPAAGGVVRLVNRGHPAPLLIDPGRTPRLLEPEQAALPLGMAGLGSAQVRPQEYPFGPQATLLLYTDGLTEARNAHGTFYEPLTALADTLFSHPAELLEMVVADVMRHTGGSVTDDTALIALTADPGE</sequence>
<feature type="transmembrane region" description="Helical" evidence="2">
    <location>
        <begin position="39"/>
        <end position="63"/>
    </location>
</feature>
<proteinExistence type="predicted"/>
<dbReference type="SUPFAM" id="SSF81606">
    <property type="entry name" value="PP2C-like"/>
    <property type="match status" value="1"/>
</dbReference>
<dbReference type="InterPro" id="IPR052016">
    <property type="entry name" value="Bact_Sigma-Reg"/>
</dbReference>
<dbReference type="EMBL" id="JAMQAW010000011">
    <property type="protein sequence ID" value="MCM2389625.1"/>
    <property type="molecule type" value="Genomic_DNA"/>
</dbReference>
<reference evidence="4" key="1">
    <citation type="submission" date="2022-06" db="EMBL/GenBank/DDBJ databases">
        <title>Genome public.</title>
        <authorList>
            <person name="Sun Q."/>
        </authorList>
    </citation>
    <scope>NUCLEOTIDE SEQUENCE</scope>
    <source>
        <strain evidence="4">CWNU-1</strain>
    </source>
</reference>
<keyword evidence="2" id="KW-0472">Membrane</keyword>
<accession>A0ABT0UME9</accession>